<dbReference type="InterPro" id="IPR001647">
    <property type="entry name" value="HTH_TetR"/>
</dbReference>
<dbReference type="InterPro" id="IPR041347">
    <property type="entry name" value="MftR_C"/>
</dbReference>
<proteinExistence type="predicted"/>
<evidence type="ECO:0000256" key="1">
    <source>
        <dbReference type="ARBA" id="ARBA00023015"/>
    </source>
</evidence>
<dbReference type="PROSITE" id="PS01081">
    <property type="entry name" value="HTH_TETR_1"/>
    <property type="match status" value="1"/>
</dbReference>
<evidence type="ECO:0000259" key="5">
    <source>
        <dbReference type="PROSITE" id="PS50977"/>
    </source>
</evidence>
<evidence type="ECO:0000256" key="4">
    <source>
        <dbReference type="PROSITE-ProRule" id="PRU00335"/>
    </source>
</evidence>
<dbReference type="GO" id="GO:0003700">
    <property type="term" value="F:DNA-binding transcription factor activity"/>
    <property type="evidence" value="ECO:0007669"/>
    <property type="project" value="TreeGrafter"/>
</dbReference>
<dbReference type="Pfam" id="PF00440">
    <property type="entry name" value="TetR_N"/>
    <property type="match status" value="1"/>
</dbReference>
<organism evidence="6 7">
    <name type="scientific">Arthrobacter glacialis</name>
    <dbReference type="NCBI Taxonomy" id="1664"/>
    <lineage>
        <taxon>Bacteria</taxon>
        <taxon>Bacillati</taxon>
        <taxon>Actinomycetota</taxon>
        <taxon>Actinomycetes</taxon>
        <taxon>Micrococcales</taxon>
        <taxon>Micrococcaceae</taxon>
        <taxon>Arthrobacter</taxon>
    </lineage>
</organism>
<dbReference type="PROSITE" id="PS50977">
    <property type="entry name" value="HTH_TETR_2"/>
    <property type="match status" value="1"/>
</dbReference>
<evidence type="ECO:0000313" key="6">
    <source>
        <dbReference type="EMBL" id="POH74826.1"/>
    </source>
</evidence>
<name>A0A2S3ZZW4_ARTGL</name>
<dbReference type="InterPro" id="IPR023772">
    <property type="entry name" value="DNA-bd_HTH_TetR-type_CS"/>
</dbReference>
<dbReference type="Pfam" id="PF17754">
    <property type="entry name" value="TetR_C_14"/>
    <property type="match status" value="1"/>
</dbReference>
<dbReference type="Gene3D" id="1.10.357.10">
    <property type="entry name" value="Tetracycline Repressor, domain 2"/>
    <property type="match status" value="1"/>
</dbReference>
<sequence length="225" mass="24460">MTESAKNCAAHGLRARKREATRSAITAAARRATAQKGLNGFTIEQLCEEVGVSRRTFFNYFPSKEDAIIGHLLDEFPAAAIAEFLAGGAQDSGVERGPHGLSTTLLRDLYTLTCAMAAQLGFTKEQIHQLIAVMKMEPALTMKMMGSSKIREAEFADLIAQREHLDPDDPLVNMAAAVFGTCSHRASQAFFSEENTASYGDLLAGNLRLAQQLFNFSLLPFEGTP</sequence>
<evidence type="ECO:0000256" key="2">
    <source>
        <dbReference type="ARBA" id="ARBA00023125"/>
    </source>
</evidence>
<comment type="caution">
    <text evidence="6">The sequence shown here is derived from an EMBL/GenBank/DDBJ whole genome shotgun (WGS) entry which is preliminary data.</text>
</comment>
<reference evidence="6 7" key="1">
    <citation type="submission" date="2018-01" db="EMBL/GenBank/DDBJ databases">
        <title>Arthrobacter sp. nov., from glaciers in China.</title>
        <authorList>
            <person name="Liu Q."/>
            <person name="Xin Y.-H."/>
        </authorList>
    </citation>
    <scope>NUCLEOTIDE SEQUENCE [LARGE SCALE GENOMIC DNA]</scope>
    <source>
        <strain evidence="6 7">HLT2-12-2</strain>
    </source>
</reference>
<dbReference type="SUPFAM" id="SSF46689">
    <property type="entry name" value="Homeodomain-like"/>
    <property type="match status" value="1"/>
</dbReference>
<evidence type="ECO:0000313" key="7">
    <source>
        <dbReference type="Proteomes" id="UP000237061"/>
    </source>
</evidence>
<feature type="domain" description="HTH tetR-type" evidence="5">
    <location>
        <begin position="19"/>
        <end position="79"/>
    </location>
</feature>
<accession>A0A2S3ZZW4</accession>
<keyword evidence="1" id="KW-0805">Transcription regulation</keyword>
<dbReference type="RefSeq" id="WP_103464233.1">
    <property type="nucleotide sequence ID" value="NZ_PPXC01000002.1"/>
</dbReference>
<dbReference type="InterPro" id="IPR009057">
    <property type="entry name" value="Homeodomain-like_sf"/>
</dbReference>
<dbReference type="EMBL" id="PPXC01000002">
    <property type="protein sequence ID" value="POH74826.1"/>
    <property type="molecule type" value="Genomic_DNA"/>
</dbReference>
<dbReference type="AlphaFoldDB" id="A0A2S3ZZW4"/>
<keyword evidence="2 4" id="KW-0238">DNA-binding</keyword>
<dbReference type="GO" id="GO:0000976">
    <property type="term" value="F:transcription cis-regulatory region binding"/>
    <property type="evidence" value="ECO:0007669"/>
    <property type="project" value="TreeGrafter"/>
</dbReference>
<keyword evidence="7" id="KW-1185">Reference proteome</keyword>
<dbReference type="InterPro" id="IPR050109">
    <property type="entry name" value="HTH-type_TetR-like_transc_reg"/>
</dbReference>
<feature type="DNA-binding region" description="H-T-H motif" evidence="4">
    <location>
        <begin position="42"/>
        <end position="61"/>
    </location>
</feature>
<evidence type="ECO:0000256" key="3">
    <source>
        <dbReference type="ARBA" id="ARBA00023163"/>
    </source>
</evidence>
<gene>
    <name evidence="6" type="ORF">CVS27_02870</name>
</gene>
<dbReference type="Proteomes" id="UP000237061">
    <property type="component" value="Unassembled WGS sequence"/>
</dbReference>
<dbReference type="PANTHER" id="PTHR30055:SF234">
    <property type="entry name" value="HTH-TYPE TRANSCRIPTIONAL REGULATOR BETI"/>
    <property type="match status" value="1"/>
</dbReference>
<keyword evidence="3" id="KW-0804">Transcription</keyword>
<dbReference type="PANTHER" id="PTHR30055">
    <property type="entry name" value="HTH-TYPE TRANSCRIPTIONAL REGULATOR RUTR"/>
    <property type="match status" value="1"/>
</dbReference>
<protein>
    <submittedName>
        <fullName evidence="6">TetR family transcriptional regulator</fullName>
    </submittedName>
</protein>